<gene>
    <name evidence="4" type="ORF">MW871_05925</name>
</gene>
<dbReference type="Proteomes" id="UP001139260">
    <property type="component" value="Unassembled WGS sequence"/>
</dbReference>
<evidence type="ECO:0000313" key="4">
    <source>
        <dbReference type="EMBL" id="MCK8141427.1"/>
    </source>
</evidence>
<feature type="chain" id="PRO_5040729219" evidence="2">
    <location>
        <begin position="29"/>
        <end position="383"/>
    </location>
</feature>
<sequence length="383" mass="44355">MSKYFSTAKRISTALLLLLSCTSITSFAQNMILSKDAHVSVITCGTGNESYSLFGHTAIRVEDPANTFDFVYNYGAFDFNTPNFVMKFVKGDLQYFAVAHSYTDFINEYQYEKRSVYEQELNIPLALKQKLFDNLTVSLSTGESHYTYKFIDKNCTSMVVDIINETLNTKAIVKKEDTNTSYRAILYPYFDGHFYEKLGTSVIFGRKVDKMGTELFLPLELQKSLKKATFQNHLLAPINKTVLEFKNETPFSWWNNPYTYILFLMFIVFINKKSVSLFYLSIIAVIGFFFAFVGFYSQHLELGYNYNILLFNPSLLALLYFYWKKDKKAIYRLALINIICLVVYLFFIINKVHFILVLPLVITNGILLVRIAIQNKKRIPIII</sequence>
<dbReference type="EMBL" id="JALNUB010000003">
    <property type="protein sequence ID" value="MCK8141427.1"/>
    <property type="molecule type" value="Genomic_DNA"/>
</dbReference>
<feature type="signal peptide" evidence="2">
    <location>
        <begin position="1"/>
        <end position="28"/>
    </location>
</feature>
<dbReference type="Pfam" id="PF13387">
    <property type="entry name" value="Lnb_N"/>
    <property type="match status" value="1"/>
</dbReference>
<proteinExistence type="predicted"/>
<name>A0A9X2BKV9_9FLAO</name>
<evidence type="ECO:0000313" key="5">
    <source>
        <dbReference type="Proteomes" id="UP001139260"/>
    </source>
</evidence>
<dbReference type="PROSITE" id="PS51257">
    <property type="entry name" value="PROKAR_LIPOPROTEIN"/>
    <property type="match status" value="1"/>
</dbReference>
<keyword evidence="1" id="KW-0812">Transmembrane</keyword>
<reference evidence="4" key="1">
    <citation type="submission" date="2022-04" db="EMBL/GenBank/DDBJ databases">
        <title>Flavobacterium pygoscelis sp. nov. isolated from Chinstrap chick (Pygoscelis antarcticus).</title>
        <authorList>
            <person name="Irgang R."/>
            <person name="Poblete-Morales M."/>
            <person name="Avendano-Herrera R."/>
        </authorList>
    </citation>
    <scope>NUCLEOTIDE SEQUENCE</scope>
    <source>
        <strain evidence="4">I-SCBP12n</strain>
    </source>
</reference>
<protein>
    <submittedName>
        <fullName evidence="4">DUF4105 domain-containing protein</fullName>
    </submittedName>
</protein>
<feature type="transmembrane region" description="Helical" evidence="1">
    <location>
        <begin position="251"/>
        <end position="270"/>
    </location>
</feature>
<keyword evidence="2" id="KW-0732">Signal</keyword>
<feature type="transmembrane region" description="Helical" evidence="1">
    <location>
        <begin position="355"/>
        <end position="373"/>
    </location>
</feature>
<accession>A0A9X2BKV9</accession>
<feature type="transmembrane region" description="Helical" evidence="1">
    <location>
        <begin position="277"/>
        <end position="297"/>
    </location>
</feature>
<evidence type="ECO:0000256" key="1">
    <source>
        <dbReference type="SAM" id="Phobius"/>
    </source>
</evidence>
<keyword evidence="1" id="KW-0472">Membrane</keyword>
<evidence type="ECO:0000256" key="2">
    <source>
        <dbReference type="SAM" id="SignalP"/>
    </source>
</evidence>
<dbReference type="AlphaFoldDB" id="A0A9X2BKV9"/>
<feature type="transmembrane region" description="Helical" evidence="1">
    <location>
        <begin position="303"/>
        <end position="323"/>
    </location>
</feature>
<feature type="transmembrane region" description="Helical" evidence="1">
    <location>
        <begin position="330"/>
        <end position="349"/>
    </location>
</feature>
<keyword evidence="1" id="KW-1133">Transmembrane helix</keyword>
<keyword evidence="5" id="KW-1185">Reference proteome</keyword>
<dbReference type="RefSeq" id="WP_248427926.1">
    <property type="nucleotide sequence ID" value="NZ_JALNUB010000003.1"/>
</dbReference>
<dbReference type="InterPro" id="IPR025178">
    <property type="entry name" value="Lnb_N"/>
</dbReference>
<evidence type="ECO:0000259" key="3">
    <source>
        <dbReference type="Pfam" id="PF13387"/>
    </source>
</evidence>
<comment type="caution">
    <text evidence="4">The sequence shown here is derived from an EMBL/GenBank/DDBJ whole genome shotgun (WGS) entry which is preliminary data.</text>
</comment>
<feature type="domain" description="Lnb N-terminal periplasmic" evidence="3">
    <location>
        <begin position="37"/>
        <end position="170"/>
    </location>
</feature>
<organism evidence="4 5">
    <name type="scientific">Flavobacterium pygoscelis</name>
    <dbReference type="NCBI Taxonomy" id="2893176"/>
    <lineage>
        <taxon>Bacteria</taxon>
        <taxon>Pseudomonadati</taxon>
        <taxon>Bacteroidota</taxon>
        <taxon>Flavobacteriia</taxon>
        <taxon>Flavobacteriales</taxon>
        <taxon>Flavobacteriaceae</taxon>
        <taxon>Flavobacterium</taxon>
    </lineage>
</organism>